<organism evidence="8 9">
    <name type="scientific">Winogradskya consettensis</name>
    <dbReference type="NCBI Taxonomy" id="113560"/>
    <lineage>
        <taxon>Bacteria</taxon>
        <taxon>Bacillati</taxon>
        <taxon>Actinomycetota</taxon>
        <taxon>Actinomycetes</taxon>
        <taxon>Micromonosporales</taxon>
        <taxon>Micromonosporaceae</taxon>
        <taxon>Winogradskya</taxon>
    </lineage>
</organism>
<evidence type="ECO:0000256" key="2">
    <source>
        <dbReference type="ARBA" id="ARBA00022643"/>
    </source>
</evidence>
<evidence type="ECO:0000256" key="5">
    <source>
        <dbReference type="ARBA" id="ARBA00033748"/>
    </source>
</evidence>
<protein>
    <submittedName>
        <fullName evidence="8">Nitrilotriacetate monooxygenase component A</fullName>
    </submittedName>
</protein>
<dbReference type="InterPro" id="IPR016215">
    <property type="entry name" value="NTA_MOA"/>
</dbReference>
<keyword evidence="4 8" id="KW-0503">Monooxygenase</keyword>
<keyword evidence="1 6" id="KW-0285">Flavoprotein</keyword>
<feature type="binding site" evidence="6">
    <location>
        <position position="94"/>
    </location>
    <ligand>
        <name>FMN</name>
        <dbReference type="ChEBI" id="CHEBI:58210"/>
    </ligand>
</feature>
<proteinExistence type="inferred from homology"/>
<keyword evidence="9" id="KW-1185">Reference proteome</keyword>
<dbReference type="EMBL" id="BOQP01000008">
    <property type="protein sequence ID" value="GIM70814.1"/>
    <property type="molecule type" value="Genomic_DNA"/>
</dbReference>
<evidence type="ECO:0000256" key="6">
    <source>
        <dbReference type="PIRSR" id="PIRSR000337-1"/>
    </source>
</evidence>
<dbReference type="PANTHER" id="PTHR30011:SF16">
    <property type="entry name" value="C2H2 FINGER DOMAIN TRANSCRIPTION FACTOR (EUROFUNG)-RELATED"/>
    <property type="match status" value="1"/>
</dbReference>
<dbReference type="PANTHER" id="PTHR30011">
    <property type="entry name" value="ALKANESULFONATE MONOOXYGENASE-RELATED"/>
    <property type="match status" value="1"/>
</dbReference>
<dbReference type="PIRSF" id="PIRSF000337">
    <property type="entry name" value="NTA_MOA"/>
    <property type="match status" value="1"/>
</dbReference>
<evidence type="ECO:0000313" key="8">
    <source>
        <dbReference type="EMBL" id="GIM70814.1"/>
    </source>
</evidence>
<evidence type="ECO:0000313" key="9">
    <source>
        <dbReference type="Proteomes" id="UP000680865"/>
    </source>
</evidence>
<dbReference type="GO" id="GO:0004497">
    <property type="term" value="F:monooxygenase activity"/>
    <property type="evidence" value="ECO:0007669"/>
    <property type="project" value="UniProtKB-KW"/>
</dbReference>
<evidence type="ECO:0000256" key="3">
    <source>
        <dbReference type="ARBA" id="ARBA00023002"/>
    </source>
</evidence>
<dbReference type="InterPro" id="IPR051260">
    <property type="entry name" value="Diverse_substr_monoxygenases"/>
</dbReference>
<dbReference type="AlphaFoldDB" id="A0A919SFN9"/>
<dbReference type="CDD" id="cd01095">
    <property type="entry name" value="Nitrilotriacetate_monoxgenase"/>
    <property type="match status" value="1"/>
</dbReference>
<dbReference type="GO" id="GO:0016705">
    <property type="term" value="F:oxidoreductase activity, acting on paired donors, with incorporation or reduction of molecular oxygen"/>
    <property type="evidence" value="ECO:0007669"/>
    <property type="project" value="InterPro"/>
</dbReference>
<name>A0A919SFN9_9ACTN</name>
<feature type="binding site" evidence="6">
    <location>
        <position position="148"/>
    </location>
    <ligand>
        <name>FMN</name>
        <dbReference type="ChEBI" id="CHEBI:58210"/>
    </ligand>
</feature>
<comment type="similarity">
    <text evidence="5">Belongs to the NtaA/SnaA/DszA monooxygenase family.</text>
</comment>
<feature type="domain" description="Luciferase-like" evidence="7">
    <location>
        <begin position="22"/>
        <end position="344"/>
    </location>
</feature>
<keyword evidence="2 6" id="KW-0288">FMN</keyword>
<gene>
    <name evidence="8" type="ORF">Aco04nite_22220</name>
</gene>
<dbReference type="SUPFAM" id="SSF51679">
    <property type="entry name" value="Bacterial luciferase-like"/>
    <property type="match status" value="1"/>
</dbReference>
<dbReference type="RefSeq" id="WP_212997095.1">
    <property type="nucleotide sequence ID" value="NZ_BAAATW010000003.1"/>
</dbReference>
<dbReference type="InterPro" id="IPR011251">
    <property type="entry name" value="Luciferase-like_dom"/>
</dbReference>
<evidence type="ECO:0000256" key="4">
    <source>
        <dbReference type="ARBA" id="ARBA00023033"/>
    </source>
</evidence>
<dbReference type="Proteomes" id="UP000680865">
    <property type="component" value="Unassembled WGS sequence"/>
</dbReference>
<keyword evidence="3" id="KW-0560">Oxidoreductase</keyword>
<sequence length="435" mass="47667">MPKQIILAAHFPGVNNTTVWSDPEAGSQIDFASFKHLARTAERGRFDFFFLAEGLRLREQRGLIHDLDVVGRPDTLTVLAGLAAVTTHLGLAGTLNATFHEPYELARQLATLDHLSGGRAAWNVVTSSGPFFGENFRKGGFLDYADRYKRAGEFIDTARELWDSWEPLAPDRDAGFFADTGTFRHTGAQFDIGGRFGVPRSPQGHPVILQAGDSDGGRELAAAKADAIFSRHHQLEDGREFYRDVKARLARYGRDPDSLKIIPGVSFVLGDTLADAQEKAHHIRRQQVSPQTAILLLEQVWNTDLSAYDAEGPLPEIDPQVDAESIIQGRAAQHADRLATAAEWRGIAEQKSLSIRELIIEVTGRQSFIGTTATVAAELDEYVQTDACDGFILVPHLTPGGLDDFVDGVVPLLQERGVFRNEYGSTTLRGNLGLA</sequence>
<feature type="binding site" evidence="6">
    <location>
        <position position="214"/>
    </location>
    <ligand>
        <name>FMN</name>
        <dbReference type="ChEBI" id="CHEBI:58210"/>
    </ligand>
</feature>
<evidence type="ECO:0000256" key="1">
    <source>
        <dbReference type="ARBA" id="ARBA00022630"/>
    </source>
</evidence>
<accession>A0A919SFN9</accession>
<dbReference type="Gene3D" id="3.20.20.30">
    <property type="entry name" value="Luciferase-like domain"/>
    <property type="match status" value="1"/>
</dbReference>
<dbReference type="InterPro" id="IPR036661">
    <property type="entry name" value="Luciferase-like_sf"/>
</dbReference>
<dbReference type="Pfam" id="PF00296">
    <property type="entry name" value="Bac_luciferase"/>
    <property type="match status" value="1"/>
</dbReference>
<reference evidence="8" key="1">
    <citation type="submission" date="2021-03" db="EMBL/GenBank/DDBJ databases">
        <title>Whole genome shotgun sequence of Actinoplanes consettensis NBRC 14913.</title>
        <authorList>
            <person name="Komaki H."/>
            <person name="Tamura T."/>
        </authorList>
    </citation>
    <scope>NUCLEOTIDE SEQUENCE</scope>
    <source>
        <strain evidence="8">NBRC 14913</strain>
    </source>
</reference>
<evidence type="ECO:0000259" key="7">
    <source>
        <dbReference type="Pfam" id="PF00296"/>
    </source>
</evidence>
<dbReference type="NCBIfam" id="TIGR03860">
    <property type="entry name" value="FMN_nitrolo"/>
    <property type="match status" value="1"/>
</dbReference>
<comment type="caution">
    <text evidence="8">The sequence shown here is derived from an EMBL/GenBank/DDBJ whole genome shotgun (WGS) entry which is preliminary data.</text>
</comment>